<evidence type="ECO:0000313" key="2">
    <source>
        <dbReference type="EMBL" id="SUZ68914.1"/>
    </source>
</evidence>
<organism evidence="2">
    <name type="scientific">marine metagenome</name>
    <dbReference type="NCBI Taxonomy" id="408172"/>
    <lineage>
        <taxon>unclassified sequences</taxon>
        <taxon>metagenomes</taxon>
        <taxon>ecological metagenomes</taxon>
    </lineage>
</organism>
<feature type="region of interest" description="Disordered" evidence="1">
    <location>
        <begin position="1"/>
        <end position="33"/>
    </location>
</feature>
<name>A0A381PQL7_9ZZZZ</name>
<feature type="compositionally biased region" description="Polar residues" evidence="1">
    <location>
        <begin position="1"/>
        <end position="15"/>
    </location>
</feature>
<sequence length="33" mass="3716">MKSGSKIQDTTNTFRHTSKLFSEKPSITNTDTN</sequence>
<accession>A0A381PQL7</accession>
<dbReference type="AlphaFoldDB" id="A0A381PQL7"/>
<evidence type="ECO:0000256" key="1">
    <source>
        <dbReference type="SAM" id="MobiDB-lite"/>
    </source>
</evidence>
<reference evidence="2" key="1">
    <citation type="submission" date="2018-05" db="EMBL/GenBank/DDBJ databases">
        <authorList>
            <person name="Lanie J.A."/>
            <person name="Ng W.-L."/>
            <person name="Kazmierczak K.M."/>
            <person name="Andrzejewski T.M."/>
            <person name="Davidsen T.M."/>
            <person name="Wayne K.J."/>
            <person name="Tettelin H."/>
            <person name="Glass J.I."/>
            <person name="Rusch D."/>
            <person name="Podicherti R."/>
            <person name="Tsui H.-C.T."/>
            <person name="Winkler M.E."/>
        </authorList>
    </citation>
    <scope>NUCLEOTIDE SEQUENCE</scope>
</reference>
<protein>
    <submittedName>
        <fullName evidence="2">Uncharacterized protein</fullName>
    </submittedName>
</protein>
<gene>
    <name evidence="2" type="ORF">METZ01_LOCUS21768</name>
</gene>
<dbReference type="EMBL" id="UINC01001047">
    <property type="protein sequence ID" value="SUZ68914.1"/>
    <property type="molecule type" value="Genomic_DNA"/>
</dbReference>
<proteinExistence type="predicted"/>